<dbReference type="OrthoDB" id="10361169at2759"/>
<comment type="caution">
    <text evidence="2">The sequence shown here is derived from an EMBL/GenBank/DDBJ whole genome shotgun (WGS) entry which is preliminary data.</text>
</comment>
<gene>
    <name evidence="2" type="ORF">GMRT_14745</name>
</gene>
<feature type="region of interest" description="Disordered" evidence="1">
    <location>
        <begin position="2332"/>
        <end position="2361"/>
    </location>
</feature>
<protein>
    <submittedName>
        <fullName evidence="2">Uncharacterized protein</fullName>
    </submittedName>
</protein>
<proteinExistence type="predicted"/>
<feature type="compositionally biased region" description="Polar residues" evidence="1">
    <location>
        <begin position="4012"/>
        <end position="4021"/>
    </location>
</feature>
<evidence type="ECO:0000313" key="2">
    <source>
        <dbReference type="EMBL" id="TNJ28951.1"/>
    </source>
</evidence>
<accession>A0A4Z1T8V9</accession>
<evidence type="ECO:0000313" key="3">
    <source>
        <dbReference type="Proteomes" id="UP000315496"/>
    </source>
</evidence>
<keyword evidence="3" id="KW-1185">Reference proteome</keyword>
<dbReference type="VEuPathDB" id="GiardiaDB:GMRT_14745"/>
<reference evidence="2 3" key="1">
    <citation type="submission" date="2019-05" db="EMBL/GenBank/DDBJ databases">
        <title>The compact genome of Giardia muris reveals important steps in the evolution of intestinal protozoan parasites.</title>
        <authorList>
            <person name="Xu F."/>
            <person name="Jimenez-Gonzalez A."/>
            <person name="Einarsson E."/>
            <person name="Astvaldsson A."/>
            <person name="Peirasmaki D."/>
            <person name="Eckmann L."/>
            <person name="Andersson J.O."/>
            <person name="Svard S.G."/>
            <person name="Jerlstrom-Hultqvist J."/>
        </authorList>
    </citation>
    <scope>NUCLEOTIDE SEQUENCE [LARGE SCALE GENOMIC DNA]</scope>
    <source>
        <strain evidence="2 3">Roberts-Thomson</strain>
    </source>
</reference>
<sequence>MSPTEIRVPSMLGGATGTSRDMSRQSADGGAPQRPGEQPGTPRPRPHQCSFLVCDFSLATKGAPCLFRSALEPPIPAYLCSLSPKYARAVVMIPSAYTPERVDVYIEVPISSVRMIPHLAANGILNSSGAFLFASFLAGTIPTDGDRAALLKPTTQMLDVARETIGRTIQTAETNYWGFCVCPTRLDAAFLGILDEFDIRKSEVAHSGFVPFQAGSVVQEHQSILDEPFGDIVKEVSDSIGLSDSVRVPPPVMQICEWSFNATNSLFTHRTYTCLRRLVDQESRRHQAGLESRTDLRGYLEHLSEVEDSIYETLQKEFLYGLSAVGSVLRISQSKNKYMAESLMMQTGLVQFSAFGRESPYALVDLGEASSQRTPEQLVAEQFERFQRREKRFQECHAALQNCLRFDSMFHTISLKYTMKVIPEAEAFAMTLGSIKDNNIGLLLKSLHRLFAFLEETALSGVGGVPFYNIGAVLDDLREDLLLVLAEFSDCIPPLCNASLIRLFLGSQLAAEIKDKPPKHVVSLVTTAIANEELPRSKAENLERLLEILADGKKKRSELAHNKDLTKALLARGYRVRVAYFFTTLNQFFIEHVMSVVICMAYEEYIRSRTTATSAWLKGAPSFQEGDQRCWDLSIYMAFARHFATHCQDTYTSCILHWYSVLTDGCDVISNHHEYTMESLQTLVSSSVSGMWQSLEGIGLHATKEDDDSLATILRVDMDFVPQLAESGLCFKGITTQPLPGVYVDSLKRLFFCIVDSASSIRLVIDEFYQRYIAPGILPRDDIEFLSLDAGRKEYESMVAALEKTITKPLGKHVYLYDAPKDLAVEEVETEKKRTFRRRLNIFSSEPCNTSTEPIINVDVEGMKPSALGELLRLEFPDKLAKEHLAKYDSLPQSQQDEIYKAVIELKDIRMKSQQLIAKFQHRHATEEFIACTIKKEYLTSNALIEACFNECDYRVSIAPSGEPIKRLFSEIIDGLVDIIRLACDILMEEAPLATFMNCASKTILSHSLPALDEPRANILPPSSILDVDMNQYQCQFLVSRAVPQGDTYEFQMEEEIRDVSDEDILQMTQLSRRHGDDNYVLPALLNIVDIEYLLRRNPSFLSKMIHNAGNLLTQMDDFVSENLVVLPNFIANALARFNLIQFKRVTLDVLKRIRGNVLDHVHGILSRTTQFSLDVAIATERIMCKSPVSPDELGVVVQSLQCYEGFAKSWVAVITLFIDLIVDVRFIDTSYIQFYVPPTYVPCNVFEYDSFAALYFDRRHLLGAGGEENESEKDVAEPGPGGLEDYSTYGIPEFMRSISRIVIRQRMALHTAKVQTRIFARHLLKFSDWLSDVAVIFQKYCKDMLCLDLIGLCQARFSPHTFMSRYGQLTKDMSLPFLDDNYEILDDELVHEFLDSIQAYVPNFLLLRTPEESQRVREGKNVTRTSIRDMAANLDAEIRQSISFPLQYLRPGKDQLAPDANTVPMEMHEVFGLSTDGKRLETLSESDTKREMELLNILIVASSDPEGMYPKIPFEQPQLIEGSLQLSDLKSPILPYYDIYSAFRELLFVGIVLNRLYKVAERWAKQLEITLNLAENPVSTIEIVRPMVILLMSLFSLRRSFVACQARQLGHTDLDSFMRLINNTTEIILSMRKLPLFHSWVHILSLTETTIVDIGPKILYLQYLKENVFIDAEARRISEEIDIPVDEAKSLENRVLLGALKNEASFTVARKVHRGMMRSCEVETQLAVIETFLDGIQIYRCTLTVYLDLSQELSAITTKWQNRTERRDGLAEDVTQPVKLTLPNLEALRRRRSKSIVMRNRLSGAGSRGEFHRSFDEDGLGTERRRLILENVQRPESQISGMISVNSEGDGHSEASADHSSRAMGNTIMATQLFSFRTPKTVLPFLRVDEETLGQVRDALIVVADILSREYPLVIQKRARMIETQILLIRSVLIALRRLPMLLPEVLHLVPHLTVGHEGQQNVAFVKLYKEFGEFRRSIYGMLNSLHDLNRAIGSSPSMPLRKLLKLKPHILTQLAGMTFDLQKVLLAVYQHVFQNALIPYQSSRPVPCALLLPKIPSVYYNTFSIEDKLNLLYKCSSVSMAVIPNIDRLLTGEPQNMTLLEVESNASYGNPGRQLRASDIIFTGLESGFECLYFNYGIPAPKELHLISGTINDIRILRESLLREYKRAIILLLSGRLLELLTQCLYQAIFYALSTAFSLFLDGSVDNFFSLKFDLFDRLKKIILDSEIHDYLEEKVDYQILQPHYRVPVKFFSGFKQTVSSTGDSSNTINDDVVRSMAQVCYYQHRRYQRYFFFKAVAARIFEYDNLLNGIIASTVGFYNNCVVRLENDNSTPPEQRQFRTKNSAPRLEPFELPPAGSGNAETVQRLRQIFEMVYGNTYYSTETMTMGYSLNANVNTILSLLPFGLITSGVILDTGASELSGKLIREKCPSNKPPTEVLPIFDSQKEEGQGVDGTSAEDGDMGSTYGLSLQSLCRQFKVSSSSAVTDVRGHYLGKATILDAIALNYKQLMVCSKIIIGAIQRKPIFVYSDKIRGYNIIDLKLIAQYTSRLMGTRHVILSLSNYLSEDSMIRKIISYLLAGYGVYLQGVELLTNAHHSRLTDLFNTIYFAQGSLPVIQYQNGEGVPGSIALNDFSHYLLTGYIVVFLPELLHRDDGSFQMSEVGSVVGQLGGQLKLEVYLDSFGTALTTSVAKLNILVSSSLANLTIHTSLGGSEKCMTNERRELPTGEKRNKVMTQLYRDLLADFVGLPNFAPMMLRLHTQIHIDRDTLSLVQSNYILHYLFLKKSEAFGEMLYSVALMLNFMHNFCPKLHPDDVDIIFKRTRDKQNFFSLAITTSLLLVSQTLYLNVREFIVQIVSASFKLSSVQRSHIQRIVTGLSKLMGLSHEHVSLKKSRVQTLKAAISNMGGQMNDRMDGLGPQTIPMGTEQQGQPTAPGPDTGDEFVIDYTRNTSASLCQNVWGYIRQTLAPQYVKTCEQIAEQSEFLEPLGADIILTCLDYLYFGPCLMCSRRQSIQFLTNLALFVARVGRLTPIYIHSIEDLHNNGETIRVLGGTGLVIMVLEEITGNLSMSLYSAILAFLNPIPRISLTHDVDLECEMAGTYRSGDVNGTVVTRYGRPKLLILTSGNHPIEQFIQTPLGLVPKCISVESSILRTPALVRTLILMPLGFRPNVTHSRFDGITKKITDFTLDDIVDIHTAKAYFRLKCTPHTEGLEKEVSSGRRRLHLASTLFYVACLQYLEQMTAVFSMCLDYRSWRLIRACLFYSLTQFGICRYMPPTPAAFDPNATDDIPPALQQAPHGDGEAQRSPVQVSFMAQIGGLTSAARAMTQSVTNYLSDNEGNIHYIIPGMLRLSQIWCGEHIGNYEPPLANMTRHRSDFFSVDFTDEFLMLNVYRAKSGKEVCLNILYPLFAAAWNSASLVYLCANSEHKPKTLRKVWNKYLAYHSKYSIPTIISRFSNEKEFKKSVEDAIVEMEARLPTEYPYERYKYCYLCMVDEKDQFFRFGGQPVSTKSSDLKMGNDGYLNTGCIGDLRAVSLVKLSMIERSALHGARPSPKIAFVPYMYGSHIMNNEHVQRYLTPMAIHELARYFDMNRSHTIFFIAVCMLASVPFHVIGPRYSGKTTLVMAAHHLLCDYVDKRTFVPSTCEPNVNFLNDVANSLYLSRKNALVYPGPRLLHMHMMMLPLDNGRFAKYKEEELTIITRRSILDVLGLFLSEKVVLLHSPWNNCISPEMDGHQLLLGTVMAQTLSISLESEFVPPQLASSQFIEINVNLPTRTFLVDLLARQRSYLKFLPFLITNVVNHRASIATNSLPTCPPPAESGEIDELHEQNEFGLPWIRQIVDGVLLVKDEIPFSLLRLFAEVRRLLLFCDMVTGSDIQLCTFSASSILLALRAIPDITAATMFSIIDALRGSLAMGCLNSVGPWGLLENSNLQSFLAKNKLFAQFNVNDLQMEPTWEQESLATAQEICNVLSDSEDSSADEDIQAIENTRSSVLRAKSNLKDPPQILGRASVSSMGNTGPKQPRKQRQSSLLGFLRVLEAAPLFDGIPLLREQKDISGSSSVYVIDGAMYSRYLTAYKRYIVGVIPPNVANKIFMQYVLIRYELEFRSIHVQTMLESLQNPDRFRRIHGGSVLRHYNTLELGIVSMLMRKKDLNIPLSHLLILLATFGNYKIYGIRAFEKLLRYTHVKDLENQGIETKKQGAEIRLPDLQLYPTFNLEGIDVDLADKAAMSSAATTPTFEYEMITHRLLLDIDLLLMQYNLQTTSDVAAADMTVDVSAMHQVGNKYKAPQTPNLLLDNFMRELTRIVGRMGEVYFTYYFLRGIFCLALQLDPIIALRPLTFINAVQFCTSIGSVNPDMLSRTATDYQLTEFCRAFGIDSPHDLWIKSTYKMLVTVSLAHLMHVDAVHVTHGISTLAHAGNYSLRLFTPAERSILCFLTSFRSNFDIIIDVRNLLNLASRNMAMIIFCDIPTPSGMKLSELPMIRHLVTDVTSFPAKRTTTGEGESTMHFHSRLVNVYITKTRMVPKRIVASMPQFLLASICQYYGISRNYFCKSAGFCIDLVGSRKLYHGRPIFPIVSMMEALSAATLHIYLFITGNLIDGAMIISFAKFASFAAQLFEMRVHYYGKLVSSYETLLQTLKLLNNGMYRQMFPPTIRDNIVSYRAKLQALRTSALPYYKRALVLLRNAPCDCPATVARIYASSLRKDIIATETAFETAISQELRTSGFDKFSIVTNTFAGGFADSVFGFVKSGSEILTDTYLRDIEAQISAMILDSDCVYGKDPEVREAKTIQTKGTLSFNPTLFPSSLLGEFLESAPVRWDIAATISLTKDKIYNNISTLQELLTMILAHTLGTRLFFIDGAFVMLFATCTEIHAICTAEAEYEARKGELQGYKDKAGNYVLEKAVAAIYWIDASLSPVAFNRELTKAFAQAKSIGFRNVLVNKSADIYKYADYTSGLQDTDPSVINVRTLTTLFGAVSHAYTEGGKFIRINGTLLNPVRPLHEYRYYIGMAQDTIFTDFTSAGLLNFEAIDNSLLIQPSYTSLNTFLRFLEIHSPDASELTITHTYDFGAEHIKSTLLYASLPFEKMEVTLGNRLLLTSIDFYRLVNRCAEINDTFVVKKYGAELSKTIDNPDVFVHLVDSSTRRSSLTETDTSVDSLCNSPLNFDFGLLECFCNRAMTVAEHWYQLDAEVYSTEHLKDFATCTGRAVSAILIMYKRLSCVMPTLSYLFTNKVFGNWPVYLRERFHEFPQSPIYIIIVNIIFPYMSLRVHRLLPRRWVTQLTSLAALVFSLVLSDCPWEYLQLSRAIMTPCIANKAIVTNPMFNAHVGTYVEARELLRTAPFSFQASPLTNYAWKNISVLFPYASQIKDWLMHFRRTNYMFVSLTTVSEPYALILGHYMQREACRHVQDEPKRRGAERSTKQDRPILNTLPLFTQECYQSISSDVDLSLPTELQMPSYQNLIKSLVFSLTLKEGTLHRSFKHFCMVNRMVNYKQEVEKDEKMIRDAHMAYCRHQQLHPQFLCDILVKIYIQILIACGMTPNLETIGQDSYRYTPEASVIFGRADGFGSRTLILMFDRELNIIDIVVNILERALLAQLGLASYVLTSRPTEDDLRTRTVIVDATIHTQKTIDVLLRLYKHGHVPKNLLILLIPVKKGPLFGEESVRHTISRPPIDDIDASVIRDSTPTENLGYSIAAFSGTSNAACCYLEAPETIQGMMRYLLTLSDRIFRIHSFNYLTLNPVEYRVFFCILLKYAYLKSNRAYEYDDSYYLAAMTHFIHTRNVEKTLLKVRSSLAIYSSQCGYRDVTQDRMLVANAFVASRTVDDSSSGKAGMNTFLINYNRSLNLHLMGQVSVNSFISFDSSLVTLNPALSYTIFYLNLHMMRVMASFPVRLTTSVCLVNAEVRNQFEQNQLAILSIIHGCDTETDLDDLCCTNSESDLSETLSSLSSSASSAISDVLSLRDEVIAIENATAAAQAGLWHGQQMATYTETATLEVTERDLEEILPKKRRMEDYQVTEDINSILLVKRGDTSSALIKILERLTMIQQNVQITSLDPDELSEEDAKKRTLFPDELRKALFAIKYQPFVVANVEADHATKNRYFRELCYYTMSTELFQYLRRQPITSNPFCDAPLLQLEASLPRSLQTIFAMSEGYTQCTRTAMTLFSDVFSDVSQAFIFWSDRYWEIRADVYQPMLGNIFMWASLNVSLRQEAGHNSQFILLPERPTIIQKYRVLASGKLLLEIDKQKKHLTKEAKEQLDPKGFCIKLTGLRLHNIAYDQLLGTVVDQTPESLGGYIQTLTCYAILVDSAYSPIMQSSTRDSFTSLLDYHNSERKHEIRARETAQDDAYSDAESLLNAEDDKTQFIAIPLVLGGVSSGINLYLKNNSTVQNFEFALKGAYCSAGHLY</sequence>
<feature type="region of interest" description="Disordered" evidence="1">
    <location>
        <begin position="4004"/>
        <end position="4027"/>
    </location>
</feature>
<name>A0A4Z1T8V9_GIAMU</name>
<organism evidence="2 3">
    <name type="scientific">Giardia muris</name>
    <dbReference type="NCBI Taxonomy" id="5742"/>
    <lineage>
        <taxon>Eukaryota</taxon>
        <taxon>Metamonada</taxon>
        <taxon>Diplomonadida</taxon>
        <taxon>Hexamitidae</taxon>
        <taxon>Giardiinae</taxon>
        <taxon>Giardia</taxon>
    </lineage>
</organism>
<evidence type="ECO:0000256" key="1">
    <source>
        <dbReference type="SAM" id="MobiDB-lite"/>
    </source>
</evidence>
<feature type="region of interest" description="Disordered" evidence="1">
    <location>
        <begin position="1"/>
        <end position="45"/>
    </location>
</feature>
<feature type="compositionally biased region" description="Polar residues" evidence="1">
    <location>
        <begin position="17"/>
        <end position="26"/>
    </location>
</feature>
<dbReference type="Proteomes" id="UP000315496">
    <property type="component" value="Chromosome 2"/>
</dbReference>
<dbReference type="EMBL" id="VDLU01000002">
    <property type="protein sequence ID" value="TNJ28951.1"/>
    <property type="molecule type" value="Genomic_DNA"/>
</dbReference>